<feature type="compositionally biased region" description="Low complexity" evidence="1">
    <location>
        <begin position="123"/>
        <end position="181"/>
    </location>
</feature>
<feature type="region of interest" description="Disordered" evidence="1">
    <location>
        <begin position="123"/>
        <end position="184"/>
    </location>
</feature>
<dbReference type="EMBL" id="FJUY01000003">
    <property type="protein sequence ID" value="CZT17043.1"/>
    <property type="molecule type" value="Genomic_DNA"/>
</dbReference>
<dbReference type="GeneID" id="35598086"/>
<protein>
    <recommendedName>
        <fullName evidence="5">Period circadian protein</fullName>
    </recommendedName>
</protein>
<dbReference type="Proteomes" id="UP000225277">
    <property type="component" value="Unassembled WGS sequence"/>
</dbReference>
<feature type="signal peptide" evidence="2">
    <location>
        <begin position="1"/>
        <end position="18"/>
    </location>
</feature>
<evidence type="ECO:0008006" key="5">
    <source>
        <dbReference type="Google" id="ProtNLM"/>
    </source>
</evidence>
<feature type="chain" id="PRO_5013743364" description="Period circadian protein" evidence="2">
    <location>
        <begin position="19"/>
        <end position="206"/>
    </location>
</feature>
<dbReference type="OrthoDB" id="5429002at2759"/>
<keyword evidence="4" id="KW-1185">Reference proteome</keyword>
<evidence type="ECO:0000313" key="3">
    <source>
        <dbReference type="EMBL" id="CZT17043.1"/>
    </source>
</evidence>
<reference evidence="3 4" key="1">
    <citation type="submission" date="2016-03" db="EMBL/GenBank/DDBJ databases">
        <authorList>
            <person name="Ploux O."/>
        </authorList>
    </citation>
    <scope>NUCLEOTIDE SEQUENCE [LARGE SCALE GENOMIC DNA]</scope>
    <source>
        <strain evidence="3 4">URUG2</strain>
    </source>
</reference>
<evidence type="ECO:0000256" key="1">
    <source>
        <dbReference type="SAM" id="MobiDB-lite"/>
    </source>
</evidence>
<sequence>MRYAILAAPLVAIVYAQAESSSSISIPPYSNPATQYLTQTNSLGVVTGQPTLPGGGIVATSMPAVDTQVGTVATIPAGLPTGVTSIPIAVGNGTTPASYFTISVGSSTTVVLGAVPTGVSVSGVSGTASGPRGSNTGSSSNNNNNNNNDNDNDNNNSGGSSSSNNDDPSSTESSSSDSSEGAAVANSMVGASGAVLGLGALIAAML</sequence>
<accession>A0A2D3V9F3</accession>
<keyword evidence="2" id="KW-0732">Signal</keyword>
<dbReference type="RefSeq" id="XP_023623936.1">
    <property type="nucleotide sequence ID" value="XM_023768168.1"/>
</dbReference>
<name>A0A2D3V9F3_9PEZI</name>
<organism evidence="3 4">
    <name type="scientific">Ramularia collo-cygni</name>
    <dbReference type="NCBI Taxonomy" id="112498"/>
    <lineage>
        <taxon>Eukaryota</taxon>
        <taxon>Fungi</taxon>
        <taxon>Dikarya</taxon>
        <taxon>Ascomycota</taxon>
        <taxon>Pezizomycotina</taxon>
        <taxon>Dothideomycetes</taxon>
        <taxon>Dothideomycetidae</taxon>
        <taxon>Mycosphaerellales</taxon>
        <taxon>Mycosphaerellaceae</taxon>
        <taxon>Ramularia</taxon>
    </lineage>
</organism>
<dbReference type="AlphaFoldDB" id="A0A2D3V9F3"/>
<gene>
    <name evidence="3" type="ORF">RCC_02875</name>
</gene>
<proteinExistence type="predicted"/>
<evidence type="ECO:0000313" key="4">
    <source>
        <dbReference type="Proteomes" id="UP000225277"/>
    </source>
</evidence>
<evidence type="ECO:0000256" key="2">
    <source>
        <dbReference type="SAM" id="SignalP"/>
    </source>
</evidence>